<dbReference type="CDD" id="cd09113">
    <property type="entry name" value="PLDc_ymdC_like_2"/>
    <property type="match status" value="1"/>
</dbReference>
<dbReference type="SUPFAM" id="SSF56024">
    <property type="entry name" value="Phospholipase D/nuclease"/>
    <property type="match status" value="2"/>
</dbReference>
<evidence type="ECO:0000313" key="2">
    <source>
        <dbReference type="EMBL" id="WNK20212.1"/>
    </source>
</evidence>
<sequence length="514" mass="56471">MFVSSPVLLRLSALLVAAMLLGGCALPPPGPRPASQLLSVQQAADTRLGRALDQRLADHPGGVSGIYPLAEPLNAFTARALLAQGADKTLDVQYYIWADDTIGRLLFRALHDAAKRGVRVRLLLDDNGIAGLDETLAALDAHPNMEIRLFNPFPIRTPKWLGYLWDFPRLNRRMHSKSFTVDGQATIIGGRNVADEYFGANPQSRFADLDVLALGPAARKVNQEFDRYWASAPAYPVKKLLSDVEDPDAILDEVLKPSDDAARYRNALAQSDFLDRLLDESLAMTWARVDVVSDDPEKVLGDVHKDRLMSRQLAAALEDPQNSVTLVSPYFIPGKKGGKLFSELEDRGVDVTVLTNSLAANDVALVHSGYAKYRRALLDAGVTLFETRRAATGAEKQPRAGVMSSAASSLHAKTFAVDGEVLFIGSLNFDPRSTHLNTEIGFLIDSPELAADMEGAFDDEVPQNAYRVTLEDGELRWHETRDGEPVTHRREPDTSLAKRWMVKAFSLLPLEPLL</sequence>
<dbReference type="PROSITE" id="PS50035">
    <property type="entry name" value="PLD"/>
    <property type="match status" value="2"/>
</dbReference>
<dbReference type="RefSeq" id="WP_311883789.1">
    <property type="nucleotide sequence ID" value="NZ_CP119391.1"/>
</dbReference>
<organism evidence="2 3">
    <name type="scientific">Halomonas piscis</name>
    <dbReference type="NCBI Taxonomy" id="3031727"/>
    <lineage>
        <taxon>Bacteria</taxon>
        <taxon>Pseudomonadati</taxon>
        <taxon>Pseudomonadota</taxon>
        <taxon>Gammaproteobacteria</taxon>
        <taxon>Oceanospirillales</taxon>
        <taxon>Halomonadaceae</taxon>
        <taxon>Halomonas</taxon>
    </lineage>
</organism>
<proteinExistence type="predicted"/>
<gene>
    <name evidence="2" type="ORF">P1P91_00510</name>
</gene>
<reference evidence="2 3" key="1">
    <citation type="submission" date="2023-03" db="EMBL/GenBank/DDBJ databases">
        <title>Halomonas sp. nov., isolated from Korean tranditional fermented seafood 'Jeotgal'.</title>
        <authorList>
            <person name="Kim B."/>
            <person name="Shin N.-R."/>
        </authorList>
    </citation>
    <scope>NUCLEOTIDE SEQUENCE [LARGE SCALE GENOMIC DNA]</scope>
    <source>
        <strain evidence="2 3">SG2L-4</strain>
    </source>
</reference>
<protein>
    <submittedName>
        <fullName evidence="2">Phospholipase D family protein</fullName>
    </submittedName>
</protein>
<keyword evidence="3" id="KW-1185">Reference proteome</keyword>
<dbReference type="Gene3D" id="3.30.870.10">
    <property type="entry name" value="Endonuclease Chain A"/>
    <property type="match status" value="2"/>
</dbReference>
<feature type="domain" description="PLD phosphodiesterase" evidence="1">
    <location>
        <begin position="406"/>
        <end position="433"/>
    </location>
</feature>
<dbReference type="InterPro" id="IPR001736">
    <property type="entry name" value="PLipase_D/transphosphatidylase"/>
</dbReference>
<dbReference type="PANTHER" id="PTHR21248:SF12">
    <property type="entry name" value="CARDIOLIPIN SYNTHASE C"/>
    <property type="match status" value="1"/>
</dbReference>
<dbReference type="Proteomes" id="UP001301869">
    <property type="component" value="Chromosome"/>
</dbReference>
<dbReference type="CDD" id="cd09111">
    <property type="entry name" value="PLDc_ymdC_like_1"/>
    <property type="match status" value="1"/>
</dbReference>
<accession>A0ABY9YZL9</accession>
<evidence type="ECO:0000259" key="1">
    <source>
        <dbReference type="PROSITE" id="PS50035"/>
    </source>
</evidence>
<name>A0ABY9YZL9_9GAMM</name>
<feature type="domain" description="PLD phosphodiesterase" evidence="1">
    <location>
        <begin position="170"/>
        <end position="197"/>
    </location>
</feature>
<evidence type="ECO:0000313" key="3">
    <source>
        <dbReference type="Proteomes" id="UP001301869"/>
    </source>
</evidence>
<dbReference type="PANTHER" id="PTHR21248">
    <property type="entry name" value="CARDIOLIPIN SYNTHASE"/>
    <property type="match status" value="1"/>
</dbReference>
<dbReference type="InterPro" id="IPR025202">
    <property type="entry name" value="PLD-like_dom"/>
</dbReference>
<dbReference type="Pfam" id="PF13091">
    <property type="entry name" value="PLDc_2"/>
    <property type="match status" value="2"/>
</dbReference>
<dbReference type="SMART" id="SM00155">
    <property type="entry name" value="PLDc"/>
    <property type="match status" value="2"/>
</dbReference>
<dbReference type="EMBL" id="CP119391">
    <property type="protein sequence ID" value="WNK20212.1"/>
    <property type="molecule type" value="Genomic_DNA"/>
</dbReference>